<sequence length="175" mass="19625">MSSPSQSKIIGWTFVGVAAAALSYCVYFDYERRHNPEFRKSINHKKRKAQKKAKMQAEEEKTKLFEVLKKKLNESLAASPLPTTLQEKEPYFLEQVSTGEKLGAIPGKEIDAAIYFYKGLAVYPNPTGILDIYQRTLPPQIYELVMKLTAIQPPKSVVNILGDSVGSLDAEKTVE</sequence>
<evidence type="ECO:0000256" key="4">
    <source>
        <dbReference type="ARBA" id="ARBA00022692"/>
    </source>
</evidence>
<dbReference type="GO" id="GO:0045040">
    <property type="term" value="P:protein insertion into mitochondrial outer membrane"/>
    <property type="evidence" value="ECO:0007669"/>
    <property type="project" value="EnsemblFungi"/>
</dbReference>
<evidence type="ECO:0000256" key="11">
    <source>
        <dbReference type="SAM" id="Phobius"/>
    </source>
</evidence>
<evidence type="ECO:0000256" key="2">
    <source>
        <dbReference type="ARBA" id="ARBA00005792"/>
    </source>
</evidence>
<accession>A0A7D9CW89</accession>
<dbReference type="PANTHER" id="PTHR12430:SF0">
    <property type="entry name" value="TRANSLOCASE OF OUTER MITOCHONDRIAL MEMBRANE 20"/>
    <property type="match status" value="1"/>
</dbReference>
<dbReference type="GO" id="GO:0008320">
    <property type="term" value="F:protein transmembrane transporter activity"/>
    <property type="evidence" value="ECO:0007669"/>
    <property type="project" value="EnsemblFungi"/>
</dbReference>
<keyword evidence="5 10" id="KW-1000">Mitochondrion outer membrane</keyword>
<dbReference type="GO" id="GO:0030943">
    <property type="term" value="F:mitochondrion targeting sequence binding"/>
    <property type="evidence" value="ECO:0007669"/>
    <property type="project" value="EnsemblFungi"/>
</dbReference>
<protein>
    <submittedName>
        <fullName evidence="13">DEBR0S1_10022g1_1</fullName>
    </submittedName>
</protein>
<reference evidence="13 14" key="1">
    <citation type="submission" date="2019-07" db="EMBL/GenBank/DDBJ databases">
        <authorList>
            <person name="Friedrich A."/>
            <person name="Schacherer J."/>
        </authorList>
    </citation>
    <scope>NUCLEOTIDE SEQUENCE [LARGE SCALE GENOMIC DNA]</scope>
</reference>
<dbReference type="GO" id="GO:0005742">
    <property type="term" value="C:mitochondrial outer membrane translocase complex"/>
    <property type="evidence" value="ECO:0007669"/>
    <property type="project" value="UniProtKB-UniRule"/>
</dbReference>
<dbReference type="EMBL" id="CABFWN010000001">
    <property type="protein sequence ID" value="VUG16190.1"/>
    <property type="molecule type" value="Genomic_DNA"/>
</dbReference>
<dbReference type="GO" id="GO:0030150">
    <property type="term" value="P:protein import into mitochondrial matrix"/>
    <property type="evidence" value="ECO:0007669"/>
    <property type="project" value="EnsemblFungi"/>
</dbReference>
<evidence type="ECO:0000256" key="5">
    <source>
        <dbReference type="ARBA" id="ARBA00022787"/>
    </source>
</evidence>
<organism evidence="13 14">
    <name type="scientific">Dekkera bruxellensis</name>
    <name type="common">Brettanomyces custersii</name>
    <dbReference type="NCBI Taxonomy" id="5007"/>
    <lineage>
        <taxon>Eukaryota</taxon>
        <taxon>Fungi</taxon>
        <taxon>Dikarya</taxon>
        <taxon>Ascomycota</taxon>
        <taxon>Saccharomycotina</taxon>
        <taxon>Pichiomycetes</taxon>
        <taxon>Pichiales</taxon>
        <taxon>Pichiaceae</taxon>
        <taxon>Brettanomyces</taxon>
    </lineage>
</organism>
<dbReference type="OrthoDB" id="2154253at2759"/>
<dbReference type="Pfam" id="PF02064">
    <property type="entry name" value="MAS20"/>
    <property type="match status" value="1"/>
</dbReference>
<dbReference type="SUPFAM" id="SSF47157">
    <property type="entry name" value="Mitochondrial import receptor subunit Tom20"/>
    <property type="match status" value="1"/>
</dbReference>
<name>A0A7D9CW89_DEKBR</name>
<dbReference type="InterPro" id="IPR023392">
    <property type="entry name" value="Tom20_dom_sf"/>
</dbReference>
<dbReference type="PRINTS" id="PR00351">
    <property type="entry name" value="OM20RECEPTOR"/>
</dbReference>
<keyword evidence="6" id="KW-0653">Protein transport</keyword>
<reference evidence="12" key="3">
    <citation type="journal article" name="BMC Genomics">
        <title>New genome assemblies reveal patterns of domestication and adaptation across Brettanomyces (Dekkera) species.</title>
        <authorList>
            <person name="Roach M.J."/>
            <person name="Borneman A.R."/>
        </authorList>
    </citation>
    <scope>NUCLEOTIDE SEQUENCE</scope>
    <source>
        <strain evidence="12">UCD 2041</strain>
    </source>
</reference>
<evidence type="ECO:0000256" key="10">
    <source>
        <dbReference type="PIRNR" id="PIRNR037707"/>
    </source>
</evidence>
<evidence type="ECO:0000256" key="3">
    <source>
        <dbReference type="ARBA" id="ARBA00022448"/>
    </source>
</evidence>
<keyword evidence="4 11" id="KW-0812">Transmembrane</keyword>
<comment type="subcellular location">
    <subcellularLocation>
        <location evidence="1">Mitochondrion outer membrane</location>
        <topology evidence="1">Single-pass membrane protein</topology>
    </subcellularLocation>
</comment>
<dbReference type="GO" id="GO:0016031">
    <property type="term" value="P:tRNA import into mitochondrion"/>
    <property type="evidence" value="ECO:0007669"/>
    <property type="project" value="EnsemblFungi"/>
</dbReference>
<dbReference type="Proteomes" id="UP000663131">
    <property type="component" value="Chromosome 9"/>
</dbReference>
<dbReference type="EMBL" id="CP063137">
    <property type="protein sequence ID" value="QOU22173.1"/>
    <property type="molecule type" value="Genomic_DNA"/>
</dbReference>
<evidence type="ECO:0000256" key="9">
    <source>
        <dbReference type="ARBA" id="ARBA00023136"/>
    </source>
</evidence>
<dbReference type="AlphaFoldDB" id="A0A7D9CW89"/>
<dbReference type="Proteomes" id="UP000478008">
    <property type="component" value="Unassembled WGS sequence"/>
</dbReference>
<evidence type="ECO:0000256" key="6">
    <source>
        <dbReference type="ARBA" id="ARBA00022927"/>
    </source>
</evidence>
<evidence type="ECO:0000256" key="7">
    <source>
        <dbReference type="ARBA" id="ARBA00022989"/>
    </source>
</evidence>
<evidence type="ECO:0000313" key="12">
    <source>
        <dbReference type="EMBL" id="QOU22173.1"/>
    </source>
</evidence>
<evidence type="ECO:0000313" key="13">
    <source>
        <dbReference type="EMBL" id="VUG16190.1"/>
    </source>
</evidence>
<keyword evidence="14" id="KW-1185">Reference proteome</keyword>
<keyword evidence="9 10" id="KW-0472">Membrane</keyword>
<dbReference type="PANTHER" id="PTHR12430">
    <property type="entry name" value="MITOCHONDRIAL IMPORT RECEPTOR SUBUNIT TOM20"/>
    <property type="match status" value="1"/>
</dbReference>
<dbReference type="PIRSF" id="PIRSF037707">
    <property type="entry name" value="MAS20_rcpt"/>
    <property type="match status" value="1"/>
</dbReference>
<dbReference type="InterPro" id="IPR002056">
    <property type="entry name" value="MAS20"/>
</dbReference>
<reference evidence="12" key="2">
    <citation type="submission" date="2020-10" db="EMBL/GenBank/DDBJ databases">
        <authorList>
            <person name="Palmer J.M."/>
        </authorList>
    </citation>
    <scope>NUCLEOTIDE SEQUENCE</scope>
    <source>
        <strain evidence="12">UCD 2041</strain>
    </source>
</reference>
<proteinExistence type="inferred from homology"/>
<dbReference type="Gene3D" id="1.20.960.10">
    <property type="entry name" value="Mitochondrial outer membrane translocase complex, subunit Tom20 domain"/>
    <property type="match status" value="1"/>
</dbReference>
<comment type="similarity">
    <text evidence="2 10">Belongs to the Tom20 family.</text>
</comment>
<keyword evidence="7 11" id="KW-1133">Transmembrane helix</keyword>
<gene>
    <name evidence="13" type="primary">TOM20</name>
    <name evidence="12" type="ORF">BRETT_002345</name>
    <name evidence="13" type="ORF">DEBR0S1_10022G</name>
</gene>
<keyword evidence="3" id="KW-0813">Transport</keyword>
<keyword evidence="8 10" id="KW-0496">Mitochondrion</keyword>
<feature type="transmembrane region" description="Helical" evidence="11">
    <location>
        <begin position="12"/>
        <end position="30"/>
    </location>
</feature>
<dbReference type="GO" id="GO:0006886">
    <property type="term" value="P:intracellular protein transport"/>
    <property type="evidence" value="ECO:0007669"/>
    <property type="project" value="InterPro"/>
</dbReference>
<evidence type="ECO:0000256" key="1">
    <source>
        <dbReference type="ARBA" id="ARBA00004572"/>
    </source>
</evidence>
<evidence type="ECO:0000313" key="14">
    <source>
        <dbReference type="Proteomes" id="UP000478008"/>
    </source>
</evidence>
<dbReference type="GO" id="GO:0006605">
    <property type="term" value="P:protein targeting"/>
    <property type="evidence" value="ECO:0007669"/>
    <property type="project" value="InterPro"/>
</dbReference>
<evidence type="ECO:0000256" key="8">
    <source>
        <dbReference type="ARBA" id="ARBA00023128"/>
    </source>
</evidence>